<sequence>MNNSSLIFTGIPDVSAITYIDILDNLGADVVRIFALCGVCVLLYALINIFVDRDKVLFSKGPITLKIEDFDYFMLMMGLYFSIIGMIFYFKIPIS</sequence>
<feature type="transmembrane region" description="Helical" evidence="1">
    <location>
        <begin position="72"/>
        <end position="92"/>
    </location>
</feature>
<keyword evidence="3" id="KW-1185">Reference proteome</keyword>
<dbReference type="AlphaFoldDB" id="A0AA51YIB4"/>
<dbReference type="RefSeq" id="WP_309310153.1">
    <property type="nucleotide sequence ID" value="NZ_CP133592.1"/>
</dbReference>
<proteinExistence type="predicted"/>
<keyword evidence="1" id="KW-0472">Membrane</keyword>
<keyword evidence="1" id="KW-0812">Transmembrane</keyword>
<dbReference type="GeneID" id="84232969"/>
<keyword evidence="1" id="KW-1133">Transmembrane helix</keyword>
<dbReference type="Proteomes" id="UP001182908">
    <property type="component" value="Chromosome"/>
</dbReference>
<gene>
    <name evidence="2" type="ORF">RE474_09590</name>
</gene>
<feature type="transmembrane region" description="Helical" evidence="1">
    <location>
        <begin position="32"/>
        <end position="51"/>
    </location>
</feature>
<name>A0AA51YIB4_9EURY</name>
<evidence type="ECO:0000313" key="3">
    <source>
        <dbReference type="Proteomes" id="UP001182908"/>
    </source>
</evidence>
<dbReference type="EMBL" id="CP133592">
    <property type="protein sequence ID" value="WMW24341.1"/>
    <property type="molecule type" value="Genomic_DNA"/>
</dbReference>
<organism evidence="2 3">
    <name type="scientific">Methanolobus sediminis</name>
    <dbReference type="NCBI Taxonomy" id="3072978"/>
    <lineage>
        <taxon>Archaea</taxon>
        <taxon>Methanobacteriati</taxon>
        <taxon>Methanobacteriota</taxon>
        <taxon>Stenosarchaea group</taxon>
        <taxon>Methanomicrobia</taxon>
        <taxon>Methanosarcinales</taxon>
        <taxon>Methanosarcinaceae</taxon>
        <taxon>Methanolobus</taxon>
    </lineage>
</organism>
<reference evidence="2 3" key="1">
    <citation type="submission" date="2023-08" db="EMBL/GenBank/DDBJ databases">
        <title>Methanolobus mangrovi sp. nov. and Methanolobus sediminis sp. nov, two novel methylotrophic methanogens isolated from mangrove sediments in China.</title>
        <authorList>
            <person name="Zhou J."/>
        </authorList>
    </citation>
    <scope>NUCLEOTIDE SEQUENCE [LARGE SCALE GENOMIC DNA]</scope>
    <source>
        <strain evidence="2 3">FTZ6</strain>
    </source>
</reference>
<dbReference type="KEGG" id="mseb:RE474_09590"/>
<protein>
    <submittedName>
        <fullName evidence="2">Uncharacterized protein</fullName>
    </submittedName>
</protein>
<evidence type="ECO:0000256" key="1">
    <source>
        <dbReference type="SAM" id="Phobius"/>
    </source>
</evidence>
<evidence type="ECO:0000313" key="2">
    <source>
        <dbReference type="EMBL" id="WMW24341.1"/>
    </source>
</evidence>
<accession>A0AA51YIB4</accession>